<comment type="caution">
    <text evidence="3">The sequence shown here is derived from an EMBL/GenBank/DDBJ whole genome shotgun (WGS) entry which is preliminary data.</text>
</comment>
<feature type="domain" description="DYW" evidence="2">
    <location>
        <begin position="60"/>
        <end position="86"/>
    </location>
</feature>
<accession>A0A438DN20</accession>
<gene>
    <name evidence="3" type="ORF">CK203_098089</name>
</gene>
<name>A0A438DN20_VITVI</name>
<evidence type="ECO:0000313" key="4">
    <source>
        <dbReference type="Proteomes" id="UP000288805"/>
    </source>
</evidence>
<dbReference type="EMBL" id="QGNW01001557">
    <property type="protein sequence ID" value="RVW36847.1"/>
    <property type="molecule type" value="Genomic_DNA"/>
</dbReference>
<proteinExistence type="inferred from homology"/>
<dbReference type="Proteomes" id="UP000288805">
    <property type="component" value="Unassembled WGS sequence"/>
</dbReference>
<dbReference type="AlphaFoldDB" id="A0A438DN20"/>
<protein>
    <recommendedName>
        <fullName evidence="2">DYW domain-containing protein</fullName>
    </recommendedName>
</protein>
<reference evidence="3 4" key="1">
    <citation type="journal article" date="2018" name="PLoS Genet.">
        <title>Population sequencing reveals clonal diversity and ancestral inbreeding in the grapevine cultivar Chardonnay.</title>
        <authorList>
            <person name="Roach M.J."/>
            <person name="Johnson D.L."/>
            <person name="Bohlmann J."/>
            <person name="van Vuuren H.J."/>
            <person name="Jones S.J."/>
            <person name="Pretorius I.S."/>
            <person name="Schmidt S.A."/>
            <person name="Borneman A.R."/>
        </authorList>
    </citation>
    <scope>NUCLEOTIDE SEQUENCE [LARGE SCALE GENOMIC DNA]</scope>
    <source>
        <strain evidence="4">cv. Chardonnay</strain>
        <tissue evidence="3">Leaf</tissue>
    </source>
</reference>
<dbReference type="Pfam" id="PF14432">
    <property type="entry name" value="DYW_deaminase"/>
    <property type="match status" value="1"/>
</dbReference>
<dbReference type="InterPro" id="IPR032867">
    <property type="entry name" value="DYW_dom"/>
</dbReference>
<sequence length="122" mass="14054">MEKKKIQKTPGWSVVELQNEVHTFYSGTTSHPQAKKSMLSSRHLEIGSKLLVTCQTPIQFICTTIHLRKNLRVCGDCHNATKYIFTCDQARNHSEGYAPFSSLQGWNLFLWRLLVNWSLQES</sequence>
<evidence type="ECO:0000259" key="2">
    <source>
        <dbReference type="Pfam" id="PF14432"/>
    </source>
</evidence>
<evidence type="ECO:0000313" key="3">
    <source>
        <dbReference type="EMBL" id="RVW36847.1"/>
    </source>
</evidence>
<evidence type="ECO:0000256" key="1">
    <source>
        <dbReference type="ARBA" id="ARBA00006643"/>
    </source>
</evidence>
<comment type="similarity">
    <text evidence="1">Belongs to the PPR family. PCMP-H subfamily.</text>
</comment>
<organism evidence="3 4">
    <name type="scientific">Vitis vinifera</name>
    <name type="common">Grape</name>
    <dbReference type="NCBI Taxonomy" id="29760"/>
    <lineage>
        <taxon>Eukaryota</taxon>
        <taxon>Viridiplantae</taxon>
        <taxon>Streptophyta</taxon>
        <taxon>Embryophyta</taxon>
        <taxon>Tracheophyta</taxon>
        <taxon>Spermatophyta</taxon>
        <taxon>Magnoliopsida</taxon>
        <taxon>eudicotyledons</taxon>
        <taxon>Gunneridae</taxon>
        <taxon>Pentapetalae</taxon>
        <taxon>rosids</taxon>
        <taxon>Vitales</taxon>
        <taxon>Vitaceae</taxon>
        <taxon>Viteae</taxon>
        <taxon>Vitis</taxon>
    </lineage>
</organism>
<dbReference type="GO" id="GO:0008270">
    <property type="term" value="F:zinc ion binding"/>
    <property type="evidence" value="ECO:0007669"/>
    <property type="project" value="InterPro"/>
</dbReference>